<evidence type="ECO:0000313" key="3">
    <source>
        <dbReference type="Proteomes" id="UP000076532"/>
    </source>
</evidence>
<name>A0A165YI79_9AGAM</name>
<proteinExistence type="predicted"/>
<dbReference type="EMBL" id="KV417697">
    <property type="protein sequence ID" value="KZP09587.1"/>
    <property type="molecule type" value="Genomic_DNA"/>
</dbReference>
<gene>
    <name evidence="2" type="ORF">FIBSPDRAFT_963880</name>
</gene>
<evidence type="ECO:0000313" key="2">
    <source>
        <dbReference type="EMBL" id="KZP09587.1"/>
    </source>
</evidence>
<keyword evidence="3" id="KW-1185">Reference proteome</keyword>
<evidence type="ECO:0000256" key="1">
    <source>
        <dbReference type="SAM" id="MobiDB-lite"/>
    </source>
</evidence>
<dbReference type="Proteomes" id="UP000076532">
    <property type="component" value="Unassembled WGS sequence"/>
</dbReference>
<organism evidence="2 3">
    <name type="scientific">Athelia psychrophila</name>
    <dbReference type="NCBI Taxonomy" id="1759441"/>
    <lineage>
        <taxon>Eukaryota</taxon>
        <taxon>Fungi</taxon>
        <taxon>Dikarya</taxon>
        <taxon>Basidiomycota</taxon>
        <taxon>Agaricomycotina</taxon>
        <taxon>Agaricomycetes</taxon>
        <taxon>Agaricomycetidae</taxon>
        <taxon>Atheliales</taxon>
        <taxon>Atheliaceae</taxon>
        <taxon>Athelia</taxon>
    </lineage>
</organism>
<reference evidence="2 3" key="1">
    <citation type="journal article" date="2016" name="Mol. Biol. Evol.">
        <title>Comparative Genomics of Early-Diverging Mushroom-Forming Fungi Provides Insights into the Origins of Lignocellulose Decay Capabilities.</title>
        <authorList>
            <person name="Nagy L.G."/>
            <person name="Riley R."/>
            <person name="Tritt A."/>
            <person name="Adam C."/>
            <person name="Daum C."/>
            <person name="Floudas D."/>
            <person name="Sun H."/>
            <person name="Yadav J.S."/>
            <person name="Pangilinan J."/>
            <person name="Larsson K.H."/>
            <person name="Matsuura K."/>
            <person name="Barry K."/>
            <person name="Labutti K."/>
            <person name="Kuo R."/>
            <person name="Ohm R.A."/>
            <person name="Bhattacharya S.S."/>
            <person name="Shirouzu T."/>
            <person name="Yoshinaga Y."/>
            <person name="Martin F.M."/>
            <person name="Grigoriev I.V."/>
            <person name="Hibbett D.S."/>
        </authorList>
    </citation>
    <scope>NUCLEOTIDE SEQUENCE [LARGE SCALE GENOMIC DNA]</scope>
    <source>
        <strain evidence="2 3">CBS 109695</strain>
    </source>
</reference>
<accession>A0A165YI79</accession>
<feature type="region of interest" description="Disordered" evidence="1">
    <location>
        <begin position="67"/>
        <end position="89"/>
    </location>
</feature>
<protein>
    <submittedName>
        <fullName evidence="2">Uncharacterized protein</fullName>
    </submittedName>
</protein>
<dbReference type="AlphaFoldDB" id="A0A165YI79"/>
<sequence>MSNPHPEQDPSIFYDLVNANDNGQRAFEYIKTKAETLRRGAKRAVAERAKRAKRAVSRHIAAARTGLSMRPSRLESPPGVELEDLSRNV</sequence>